<feature type="region of interest" description="Disordered" evidence="1">
    <location>
        <begin position="72"/>
        <end position="94"/>
    </location>
</feature>
<comment type="caution">
    <text evidence="3">The sequence shown here is derived from an EMBL/GenBank/DDBJ whole genome shotgun (WGS) entry which is preliminary data.</text>
</comment>
<sequence>MRFLKTLFWVLLAVCLTIFAMRNWHDVAIALWGNLEADIKLPVLLLLVFLLGLLPTWLVQRARIWTLARRLDSSERNRLATPAAEPLPVEEPAP</sequence>
<evidence type="ECO:0000313" key="4">
    <source>
        <dbReference type="Proteomes" id="UP000274661"/>
    </source>
</evidence>
<keyword evidence="4" id="KW-1185">Reference proteome</keyword>
<dbReference type="OrthoDB" id="7595841at2"/>
<keyword evidence="2" id="KW-1133">Transmembrane helix</keyword>
<evidence type="ECO:0008006" key="5">
    <source>
        <dbReference type="Google" id="ProtNLM"/>
    </source>
</evidence>
<feature type="transmembrane region" description="Helical" evidence="2">
    <location>
        <begin position="39"/>
        <end position="59"/>
    </location>
</feature>
<organism evidence="3 4">
    <name type="scientific">Sphingomonas ginkgonis</name>
    <dbReference type="NCBI Taxonomy" id="2315330"/>
    <lineage>
        <taxon>Bacteria</taxon>
        <taxon>Pseudomonadati</taxon>
        <taxon>Pseudomonadota</taxon>
        <taxon>Alphaproteobacteria</taxon>
        <taxon>Sphingomonadales</taxon>
        <taxon>Sphingomonadaceae</taxon>
        <taxon>Sphingomonas</taxon>
    </lineage>
</organism>
<reference evidence="3 4" key="1">
    <citation type="submission" date="2018-12" db="EMBL/GenBank/DDBJ databases">
        <title>Sphingomonas sp. HMF7854 Genome sequencing and assembly.</title>
        <authorList>
            <person name="Cha I."/>
            <person name="Kang H."/>
            <person name="Kim H."/>
            <person name="Kang J."/>
            <person name="Joh K."/>
        </authorList>
    </citation>
    <scope>NUCLEOTIDE SEQUENCE [LARGE SCALE GENOMIC DNA]</scope>
    <source>
        <strain evidence="3 4">HMF7854</strain>
    </source>
</reference>
<evidence type="ECO:0000256" key="2">
    <source>
        <dbReference type="SAM" id="Phobius"/>
    </source>
</evidence>
<keyword evidence="2" id="KW-0812">Transmembrane</keyword>
<proteinExistence type="predicted"/>
<evidence type="ECO:0000313" key="3">
    <source>
        <dbReference type="EMBL" id="RST30895.1"/>
    </source>
</evidence>
<name>A0A429VAD8_9SPHN</name>
<accession>A0A429VAD8</accession>
<dbReference type="AlphaFoldDB" id="A0A429VAD8"/>
<evidence type="ECO:0000256" key="1">
    <source>
        <dbReference type="SAM" id="MobiDB-lite"/>
    </source>
</evidence>
<keyword evidence="2" id="KW-0472">Membrane</keyword>
<dbReference type="EMBL" id="RWJF01000001">
    <property type="protein sequence ID" value="RST30895.1"/>
    <property type="molecule type" value="Genomic_DNA"/>
</dbReference>
<protein>
    <recommendedName>
        <fullName evidence="5">DUF1049 domain-containing protein</fullName>
    </recommendedName>
</protein>
<dbReference type="Proteomes" id="UP000274661">
    <property type="component" value="Unassembled WGS sequence"/>
</dbReference>
<dbReference type="RefSeq" id="WP_126718728.1">
    <property type="nucleotide sequence ID" value="NZ_RWJF01000001.1"/>
</dbReference>
<gene>
    <name evidence="3" type="ORF">HMF7854_08615</name>
</gene>